<evidence type="ECO:0000256" key="5">
    <source>
        <dbReference type="ARBA" id="ARBA00023274"/>
    </source>
</evidence>
<keyword evidence="2" id="KW-0699">rRNA-binding</keyword>
<keyword evidence="5" id="KW-0687">Ribonucleoprotein</keyword>
<keyword evidence="3" id="KW-0694">RNA-binding</keyword>
<accession>A0A1N6LXI3</accession>
<reference evidence="9 10" key="2">
    <citation type="journal article" date="2013" name="PLoS ONE">
        <title>Whole genome mapping and re-organization of the nuclear and mitochondrial genomes of Babesia microti isolates.</title>
        <authorList>
            <person name="Cornillot E."/>
            <person name="Dassouli A."/>
            <person name="Garg A."/>
            <person name="Pachikara N."/>
            <person name="Randazzo S."/>
            <person name="Depoix D."/>
            <person name="Carcy B."/>
            <person name="Delbecq S."/>
            <person name="Frutos R."/>
            <person name="Silva J.C."/>
            <person name="Sutton R."/>
            <person name="Krause P.J."/>
            <person name="Mamoun C.B."/>
        </authorList>
    </citation>
    <scope>NUCLEOTIDE SEQUENCE [LARGE SCALE GENOMIC DNA]</scope>
    <source>
        <strain evidence="9 10">RI</strain>
    </source>
</reference>
<name>A0A1N6LXI3_BABMR</name>
<sequence length="289" mass="32137">MLIKYANLIITLLYLSSSDIHTFVTYRNHNFRPDNNLLIFGGKKRALVLYNPNDPRPDLWTKINFPEQYPMIELKAVKYKMGNVVAPNGYVEVITALFIPPQMICQFDDFGRCLVSFGKPLWEKRWHKKPHLGKLSRVGANFSRLASVKLQPPHDFSLGQLLDCSLFANCTHVKVSGITKGKGFSGAIKRHGFQRGPTTHGSKHHRKIGSIGASTTPGRVFPGKKMPGRMGGTSATFRRLKLIGINVESNLIFVKGSVPGNKGSYVSVTTDMKGVPDPRFTPTIDVSLN</sequence>
<dbReference type="PANTHER" id="PTHR11229">
    <property type="entry name" value="50S RIBOSOMAL PROTEIN L3"/>
    <property type="match status" value="1"/>
</dbReference>
<dbReference type="InterPro" id="IPR019927">
    <property type="entry name" value="Ribosomal_uL3_bac/org-type"/>
</dbReference>
<evidence type="ECO:0000256" key="1">
    <source>
        <dbReference type="ARBA" id="ARBA00006540"/>
    </source>
</evidence>
<dbReference type="SUPFAM" id="SSF50447">
    <property type="entry name" value="Translation proteins"/>
    <property type="match status" value="1"/>
</dbReference>
<keyword evidence="8" id="KW-0732">Signal</keyword>
<dbReference type="NCBIfam" id="TIGR03625">
    <property type="entry name" value="L3_bact"/>
    <property type="match status" value="1"/>
</dbReference>
<dbReference type="PANTHER" id="PTHR11229:SF16">
    <property type="entry name" value="LARGE RIBOSOMAL SUBUNIT PROTEIN UL3C"/>
    <property type="match status" value="1"/>
</dbReference>
<dbReference type="Proteomes" id="UP000002899">
    <property type="component" value="Chromosome IV"/>
</dbReference>
<organism evidence="9 10">
    <name type="scientific">Babesia microti (strain RI)</name>
    <dbReference type="NCBI Taxonomy" id="1133968"/>
    <lineage>
        <taxon>Eukaryota</taxon>
        <taxon>Sar</taxon>
        <taxon>Alveolata</taxon>
        <taxon>Apicomplexa</taxon>
        <taxon>Aconoidasida</taxon>
        <taxon>Piroplasmida</taxon>
        <taxon>Babesiidae</taxon>
        <taxon>Babesia</taxon>
    </lineage>
</organism>
<dbReference type="GO" id="GO:0006412">
    <property type="term" value="P:translation"/>
    <property type="evidence" value="ECO:0007669"/>
    <property type="project" value="InterPro"/>
</dbReference>
<gene>
    <name evidence="9" type="ORF">BmR1_04g05805</name>
</gene>
<dbReference type="FunFam" id="2.40.30.10:FF:000065">
    <property type="entry name" value="50S ribosomal protein L3, chloroplastic"/>
    <property type="match status" value="1"/>
</dbReference>
<evidence type="ECO:0000313" key="9">
    <source>
        <dbReference type="EMBL" id="SIO73588.1"/>
    </source>
</evidence>
<dbReference type="Gene3D" id="2.40.30.10">
    <property type="entry name" value="Translation factors"/>
    <property type="match status" value="1"/>
</dbReference>
<evidence type="ECO:0000256" key="6">
    <source>
        <dbReference type="ARBA" id="ARBA00035213"/>
    </source>
</evidence>
<dbReference type="RefSeq" id="XP_021337673.1">
    <property type="nucleotide sequence ID" value="XM_021482435.1"/>
</dbReference>
<proteinExistence type="inferred from homology"/>
<evidence type="ECO:0000256" key="7">
    <source>
        <dbReference type="SAM" id="MobiDB-lite"/>
    </source>
</evidence>
<evidence type="ECO:0000256" key="8">
    <source>
        <dbReference type="SAM" id="SignalP"/>
    </source>
</evidence>
<dbReference type="Pfam" id="PF00297">
    <property type="entry name" value="Ribosomal_L3"/>
    <property type="match status" value="1"/>
</dbReference>
<reference evidence="9 10" key="3">
    <citation type="journal article" date="2016" name="Sci. Rep.">
        <title>Genome-wide diversity and gene expression profiling of Babesia microti isolates identify polymorphic genes that mediate host-pathogen interactions.</title>
        <authorList>
            <person name="Silva J.C."/>
            <person name="Cornillot E."/>
            <person name="McCracken C."/>
            <person name="Usmani-Brown S."/>
            <person name="Dwivedi A."/>
            <person name="Ifeonu O.O."/>
            <person name="Crabtree J."/>
            <person name="Gotia H.T."/>
            <person name="Virji A.Z."/>
            <person name="Reynes C."/>
            <person name="Colinge J."/>
            <person name="Kumar V."/>
            <person name="Lawres L."/>
            <person name="Pazzi J.E."/>
            <person name="Pablo J.V."/>
            <person name="Hung C."/>
            <person name="Brancato J."/>
            <person name="Kumari P."/>
            <person name="Orvis J."/>
            <person name="Tretina K."/>
            <person name="Chibucos M."/>
            <person name="Ott S."/>
            <person name="Sadzewicz L."/>
            <person name="Sengamalay N."/>
            <person name="Shetty A.C."/>
            <person name="Su Q."/>
            <person name="Tallon L."/>
            <person name="Fraser C.M."/>
            <person name="Frutos R."/>
            <person name="Molina D.M."/>
            <person name="Krause P.J."/>
            <person name="Ben Mamoun C."/>
        </authorList>
    </citation>
    <scope>NUCLEOTIDE SEQUENCE [LARGE SCALE GENOMIC DNA]</scope>
    <source>
        <strain evidence="9 10">RI</strain>
    </source>
</reference>
<evidence type="ECO:0000256" key="4">
    <source>
        <dbReference type="ARBA" id="ARBA00022980"/>
    </source>
</evidence>
<evidence type="ECO:0000256" key="3">
    <source>
        <dbReference type="ARBA" id="ARBA00022884"/>
    </source>
</evidence>
<keyword evidence="4 9" id="KW-0689">Ribosomal protein</keyword>
<dbReference type="GeneID" id="24425806"/>
<dbReference type="AlphaFoldDB" id="A0A1N6LXI3"/>
<dbReference type="KEGG" id="bmic:BmR1_04g05805"/>
<feature type="region of interest" description="Disordered" evidence="7">
    <location>
        <begin position="192"/>
        <end position="230"/>
    </location>
</feature>
<keyword evidence="10" id="KW-1185">Reference proteome</keyword>
<dbReference type="GO" id="GO:0005840">
    <property type="term" value="C:ribosome"/>
    <property type="evidence" value="ECO:0007669"/>
    <property type="project" value="UniProtKB-KW"/>
</dbReference>
<dbReference type="EMBL" id="LN871599">
    <property type="protein sequence ID" value="SIO73588.1"/>
    <property type="molecule type" value="Genomic_DNA"/>
</dbReference>
<evidence type="ECO:0000313" key="10">
    <source>
        <dbReference type="Proteomes" id="UP000002899"/>
    </source>
</evidence>
<reference evidence="9 10" key="1">
    <citation type="journal article" date="2012" name="Nucleic Acids Res.">
        <title>Sequencing of the smallest Apicomplexan genome from the human pathogen Babesia microti.</title>
        <authorList>
            <person name="Cornillot E."/>
            <person name="Hadj-Kaddour K."/>
            <person name="Dassouli A."/>
            <person name="Noel B."/>
            <person name="Ranwez V."/>
            <person name="Vacherie B."/>
            <person name="Augagneur Y."/>
            <person name="Bres V."/>
            <person name="Duclos A."/>
            <person name="Randazzo S."/>
            <person name="Carcy B."/>
            <person name="Debierre-Grockiego F."/>
            <person name="Delbecq S."/>
            <person name="Moubri-Menage K."/>
            <person name="Shams-Eldin H."/>
            <person name="Usmani-Brown S."/>
            <person name="Bringaud F."/>
            <person name="Wincker P."/>
            <person name="Vivares C.P."/>
            <person name="Schwarz R.T."/>
            <person name="Schetters T.P."/>
            <person name="Krause P.J."/>
            <person name="Gorenflot A."/>
            <person name="Berry V."/>
            <person name="Barbe V."/>
            <person name="Ben Mamoun C."/>
        </authorList>
    </citation>
    <scope>NUCLEOTIDE SEQUENCE [LARGE SCALE GENOMIC DNA]</scope>
    <source>
        <strain evidence="9 10">RI</strain>
    </source>
</reference>
<dbReference type="InterPro" id="IPR009000">
    <property type="entry name" value="Transl_B-barrel_sf"/>
</dbReference>
<protein>
    <recommendedName>
        <fullName evidence="6">Large ribosomal subunit protein uL3c</fullName>
    </recommendedName>
</protein>
<evidence type="ECO:0000256" key="2">
    <source>
        <dbReference type="ARBA" id="ARBA00022730"/>
    </source>
</evidence>
<dbReference type="InterPro" id="IPR000597">
    <property type="entry name" value="Ribosomal_uL3"/>
</dbReference>
<dbReference type="GO" id="GO:0003735">
    <property type="term" value="F:structural constituent of ribosome"/>
    <property type="evidence" value="ECO:0007669"/>
    <property type="project" value="InterPro"/>
</dbReference>
<dbReference type="VEuPathDB" id="PiroplasmaDB:BmR1_04g05805"/>
<dbReference type="OrthoDB" id="274683at2759"/>
<feature type="signal peptide" evidence="8">
    <location>
        <begin position="1"/>
        <end position="22"/>
    </location>
</feature>
<dbReference type="GO" id="GO:0019843">
    <property type="term" value="F:rRNA binding"/>
    <property type="evidence" value="ECO:0007669"/>
    <property type="project" value="UniProtKB-KW"/>
</dbReference>
<feature type="chain" id="PRO_5012455727" description="Large ribosomal subunit protein uL3c" evidence="8">
    <location>
        <begin position="23"/>
        <end position="289"/>
    </location>
</feature>
<comment type="similarity">
    <text evidence="1">Belongs to the universal ribosomal protein uL3 family.</text>
</comment>
<dbReference type="GO" id="GO:1990904">
    <property type="term" value="C:ribonucleoprotein complex"/>
    <property type="evidence" value="ECO:0007669"/>
    <property type="project" value="UniProtKB-KW"/>
</dbReference>